<evidence type="ECO:0000256" key="1">
    <source>
        <dbReference type="SAM" id="MobiDB-lite"/>
    </source>
</evidence>
<evidence type="ECO:0000313" key="3">
    <source>
        <dbReference type="Proteomes" id="UP000789595"/>
    </source>
</evidence>
<name>A0A8J2SVV7_9STRA</name>
<proteinExistence type="predicted"/>
<gene>
    <name evidence="2" type="ORF">PECAL_4P10900</name>
</gene>
<feature type="region of interest" description="Disordered" evidence="1">
    <location>
        <begin position="500"/>
        <end position="525"/>
    </location>
</feature>
<organism evidence="2 3">
    <name type="scientific">Pelagomonas calceolata</name>
    <dbReference type="NCBI Taxonomy" id="35677"/>
    <lineage>
        <taxon>Eukaryota</taxon>
        <taxon>Sar</taxon>
        <taxon>Stramenopiles</taxon>
        <taxon>Ochrophyta</taxon>
        <taxon>Pelagophyceae</taxon>
        <taxon>Pelagomonadales</taxon>
        <taxon>Pelagomonadaceae</taxon>
        <taxon>Pelagomonas</taxon>
    </lineage>
</organism>
<dbReference type="EMBL" id="CAKKNE010000004">
    <property type="protein sequence ID" value="CAH0373849.1"/>
    <property type="molecule type" value="Genomic_DNA"/>
</dbReference>
<reference evidence="2" key="1">
    <citation type="submission" date="2021-11" db="EMBL/GenBank/DDBJ databases">
        <authorList>
            <consortium name="Genoscope - CEA"/>
            <person name="William W."/>
        </authorList>
    </citation>
    <scope>NUCLEOTIDE SEQUENCE</scope>
</reference>
<protein>
    <submittedName>
        <fullName evidence="2">Uncharacterized protein</fullName>
    </submittedName>
</protein>
<dbReference type="AlphaFoldDB" id="A0A8J2SVV7"/>
<keyword evidence="3" id="KW-1185">Reference proteome</keyword>
<accession>A0A8J2SVV7</accession>
<comment type="caution">
    <text evidence="2">The sequence shown here is derived from an EMBL/GenBank/DDBJ whole genome shotgun (WGS) entry which is preliminary data.</text>
</comment>
<evidence type="ECO:0000313" key="2">
    <source>
        <dbReference type="EMBL" id="CAH0373849.1"/>
    </source>
</evidence>
<sequence length="546" mass="56939">MADNHALAPAPKRPRLEAALVEATAAVQEARGPFTAQERDALVEAVESCAQALWRDADSQAARARAPEASVDDVAQAHARRRRPPSNGPDYCRMALRLSMSAGALRNVPTREIARACSWLSPKDLASLVSLSCWRLAADPHGLGALTVSLSVAESCRTLGASWVPPPKQNVLQPLAVVAEADRAVGDGARCLAALDALRRDCGRAHRTAMDALSTFKRTLFGRQAPSNEDASDDLGALVALSTASEVGAASTLSRRVRALSSLVQRCAHDAADAPSIQALLDAGVPEALKRACDDADDSDDGVDAASEAVQAASVLLRALPASASSAASDRLLKVGGASVRALAKAIERGSRAHRRVLLLCDACEQALGGPSVTSTEITSETPAWARAARTTVARSLVADERFETIAHAALNRADCAQRLATVLSRVASGSDARAALASAPRCMQAVEQLARAPAAAGAARDALCDVAAALARATVAAARRAARDERRTSLVASPSPEHYQICDTYAPDSDASDPGPKPNLRKPRADWAVIGKLEFSDDDGDGAQP</sequence>
<feature type="region of interest" description="Disordered" evidence="1">
    <location>
        <begin position="64"/>
        <end position="90"/>
    </location>
</feature>
<dbReference type="Proteomes" id="UP000789595">
    <property type="component" value="Unassembled WGS sequence"/>
</dbReference>